<comment type="similarity">
    <text evidence="1">Belongs to the sigma-70 factor family. ECF subfamily.</text>
</comment>
<dbReference type="Pfam" id="PF04542">
    <property type="entry name" value="Sigma70_r2"/>
    <property type="match status" value="1"/>
</dbReference>
<dbReference type="InterPro" id="IPR036388">
    <property type="entry name" value="WH-like_DNA-bd_sf"/>
</dbReference>
<name>A0A919STP3_9ACTN</name>
<dbReference type="SUPFAM" id="SSF88946">
    <property type="entry name" value="Sigma2 domain of RNA polymerase sigma factors"/>
    <property type="match status" value="1"/>
</dbReference>
<feature type="domain" description="RNA polymerase sigma-70 region 2" evidence="7">
    <location>
        <begin position="81"/>
        <end position="144"/>
    </location>
</feature>
<dbReference type="GO" id="GO:0003677">
    <property type="term" value="F:DNA binding"/>
    <property type="evidence" value="ECO:0007669"/>
    <property type="project" value="UniProtKB-KW"/>
</dbReference>
<evidence type="ECO:0000313" key="10">
    <source>
        <dbReference type="Proteomes" id="UP000680865"/>
    </source>
</evidence>
<dbReference type="AlphaFoldDB" id="A0A919STP3"/>
<sequence length="228" mass="25875">MRVARGQQPRGMQESPPPLGHEFVELPVTLALARPSVWSHTLNDRLRPPRVARNENSSCAAQQIAPVERYGHMRFEEFMAARLPALLRYATALSGNRAEADDVVQEALTRALVRWGRIGRLEEPYAYVRTMVTNEFLSRQRRRRFWLVPLDRHDRAEPPPPQGGGDLWSRLETLPRQQRVVLVLRFYEGLSDDEIAEVLGCRGGTVRGYASRALATLRVELANEGVLS</sequence>
<dbReference type="GO" id="GO:0016987">
    <property type="term" value="F:sigma factor activity"/>
    <property type="evidence" value="ECO:0007669"/>
    <property type="project" value="UniProtKB-KW"/>
</dbReference>
<feature type="domain" description="RNA polymerase sigma factor 70 region 4 type 2" evidence="8">
    <location>
        <begin position="167"/>
        <end position="217"/>
    </location>
</feature>
<dbReference type="PANTHER" id="PTHR43133:SF50">
    <property type="entry name" value="ECF RNA POLYMERASE SIGMA FACTOR SIGM"/>
    <property type="match status" value="1"/>
</dbReference>
<keyword evidence="10" id="KW-1185">Reference proteome</keyword>
<evidence type="ECO:0000256" key="6">
    <source>
        <dbReference type="SAM" id="MobiDB-lite"/>
    </source>
</evidence>
<evidence type="ECO:0000259" key="8">
    <source>
        <dbReference type="Pfam" id="PF08281"/>
    </source>
</evidence>
<dbReference type="EMBL" id="BOQP01000032">
    <property type="protein sequence ID" value="GIM77744.1"/>
    <property type="molecule type" value="Genomic_DNA"/>
</dbReference>
<dbReference type="GO" id="GO:0006352">
    <property type="term" value="P:DNA-templated transcription initiation"/>
    <property type="evidence" value="ECO:0007669"/>
    <property type="project" value="InterPro"/>
</dbReference>
<dbReference type="NCBIfam" id="TIGR02983">
    <property type="entry name" value="SigE-fam_strep"/>
    <property type="match status" value="1"/>
</dbReference>
<dbReference type="InterPro" id="IPR013249">
    <property type="entry name" value="RNA_pol_sigma70_r4_t2"/>
</dbReference>
<reference evidence="9" key="1">
    <citation type="submission" date="2021-03" db="EMBL/GenBank/DDBJ databases">
        <title>Whole genome shotgun sequence of Actinoplanes consettensis NBRC 14913.</title>
        <authorList>
            <person name="Komaki H."/>
            <person name="Tamura T."/>
        </authorList>
    </citation>
    <scope>NUCLEOTIDE SEQUENCE</scope>
    <source>
        <strain evidence="9">NBRC 14913</strain>
    </source>
</reference>
<keyword evidence="5" id="KW-0804">Transcription</keyword>
<accession>A0A919STP3</accession>
<dbReference type="InterPro" id="IPR014325">
    <property type="entry name" value="RNA_pol_sigma-E_actinobac"/>
</dbReference>
<keyword evidence="3" id="KW-0731">Sigma factor</keyword>
<evidence type="ECO:0000256" key="3">
    <source>
        <dbReference type="ARBA" id="ARBA00023082"/>
    </source>
</evidence>
<dbReference type="Pfam" id="PF08281">
    <property type="entry name" value="Sigma70_r4_2"/>
    <property type="match status" value="1"/>
</dbReference>
<evidence type="ECO:0000256" key="4">
    <source>
        <dbReference type="ARBA" id="ARBA00023125"/>
    </source>
</evidence>
<feature type="region of interest" description="Disordered" evidence="6">
    <location>
        <begin position="1"/>
        <end position="20"/>
    </location>
</feature>
<evidence type="ECO:0000256" key="1">
    <source>
        <dbReference type="ARBA" id="ARBA00010641"/>
    </source>
</evidence>
<evidence type="ECO:0000256" key="2">
    <source>
        <dbReference type="ARBA" id="ARBA00023015"/>
    </source>
</evidence>
<dbReference type="SUPFAM" id="SSF88659">
    <property type="entry name" value="Sigma3 and sigma4 domains of RNA polymerase sigma factors"/>
    <property type="match status" value="1"/>
</dbReference>
<protein>
    <recommendedName>
        <fullName evidence="11">SigE family RNA polymerase sigma factor</fullName>
    </recommendedName>
</protein>
<dbReference type="Proteomes" id="UP000680865">
    <property type="component" value="Unassembled WGS sequence"/>
</dbReference>
<organism evidence="9 10">
    <name type="scientific">Winogradskya consettensis</name>
    <dbReference type="NCBI Taxonomy" id="113560"/>
    <lineage>
        <taxon>Bacteria</taxon>
        <taxon>Bacillati</taxon>
        <taxon>Actinomycetota</taxon>
        <taxon>Actinomycetes</taxon>
        <taxon>Micromonosporales</taxon>
        <taxon>Micromonosporaceae</taxon>
        <taxon>Winogradskya</taxon>
    </lineage>
</organism>
<evidence type="ECO:0008006" key="11">
    <source>
        <dbReference type="Google" id="ProtNLM"/>
    </source>
</evidence>
<dbReference type="PANTHER" id="PTHR43133">
    <property type="entry name" value="RNA POLYMERASE ECF-TYPE SIGMA FACTO"/>
    <property type="match status" value="1"/>
</dbReference>
<dbReference type="Gene3D" id="1.10.1740.10">
    <property type="match status" value="1"/>
</dbReference>
<dbReference type="Gene3D" id="1.10.10.10">
    <property type="entry name" value="Winged helix-like DNA-binding domain superfamily/Winged helix DNA-binding domain"/>
    <property type="match status" value="1"/>
</dbReference>
<evidence type="ECO:0000313" key="9">
    <source>
        <dbReference type="EMBL" id="GIM77744.1"/>
    </source>
</evidence>
<gene>
    <name evidence="9" type="ORF">Aco04nite_56860</name>
</gene>
<dbReference type="InterPro" id="IPR013325">
    <property type="entry name" value="RNA_pol_sigma_r2"/>
</dbReference>
<keyword evidence="4" id="KW-0238">DNA-binding</keyword>
<dbReference type="InterPro" id="IPR007627">
    <property type="entry name" value="RNA_pol_sigma70_r2"/>
</dbReference>
<evidence type="ECO:0000259" key="7">
    <source>
        <dbReference type="Pfam" id="PF04542"/>
    </source>
</evidence>
<keyword evidence="2" id="KW-0805">Transcription regulation</keyword>
<dbReference type="CDD" id="cd06171">
    <property type="entry name" value="Sigma70_r4"/>
    <property type="match status" value="1"/>
</dbReference>
<evidence type="ECO:0000256" key="5">
    <source>
        <dbReference type="ARBA" id="ARBA00023163"/>
    </source>
</evidence>
<proteinExistence type="inferred from homology"/>
<dbReference type="InterPro" id="IPR039425">
    <property type="entry name" value="RNA_pol_sigma-70-like"/>
</dbReference>
<dbReference type="InterPro" id="IPR013324">
    <property type="entry name" value="RNA_pol_sigma_r3/r4-like"/>
</dbReference>
<comment type="caution">
    <text evidence="9">The sequence shown here is derived from an EMBL/GenBank/DDBJ whole genome shotgun (WGS) entry which is preliminary data.</text>
</comment>